<gene>
    <name evidence="3" type="ORF">JMN37_04620</name>
</gene>
<dbReference type="InterPro" id="IPR032830">
    <property type="entry name" value="XPB/Ssl2_N"/>
</dbReference>
<sequence>MTTFQEALRTMRPEQLRELIYLRPDAFYPTPPSWGSLGTRLSLAGSAARALRRLNAAELRLLEALGDVGAELSPVDTNSVPAARVPGAAERLRAMALIYGPDTAVQVAPGALSALPSGWRLGDQAPPNLDELLEGLSVRERSVLDTLAASGSVGTTRAATADADPTTPVATLIAKGLLIRVDATTVRLPRPVRDVLRGLPPREFPERAPAVDEPDQPAIDRNATGAGLDAVRKLRQLLLLLLESPVALNKDGSLGVRAHAGLTQALGFDPALLITAGESAGLLGRGSTDEADVLAATHDALSWLDATLADQWAILLAGWLASPWRTDKTPEHRLLSEPTHNPDVRHARRRIVEYAGPDQEARLLFHVPLMAANFSPQLIEATIAEAAFIGAIGGVGSSPSTPLLALLNDGDVVEATKQLVPAEVSQLIAQGDMTLLAPGPLDAATAAVVEDIADLESPGLASMWRISDASLKRALDRGHDADSLHTWFKQHIMGEVPQAITFLIDDLSRTHGAIRVGSALSYIRCADPALLAVAAEHADLRILAPTVAVSPLPLPRLLHELQAAGLQPTAEDDHGASITIADEPTLVRATPSSLPRTASLSKGDVDKIVAALNSDTSQPSGVSEASTTDMLRAAARARRRVKVEYADSQGAQHTLTVIPLTVSVGVIDAQDTATQRVIRIPLRRVTTVTLV</sequence>
<keyword evidence="4" id="KW-1185">Reference proteome</keyword>
<accession>A0AAW5HSC6</accession>
<evidence type="ECO:0000256" key="1">
    <source>
        <dbReference type="SAM" id="MobiDB-lite"/>
    </source>
</evidence>
<proteinExistence type="predicted"/>
<feature type="domain" description="Helicase XPB/Ssl2 N-terminal" evidence="2">
    <location>
        <begin position="427"/>
        <end position="541"/>
    </location>
</feature>
<feature type="region of interest" description="Disordered" evidence="1">
    <location>
        <begin position="199"/>
        <end position="222"/>
    </location>
</feature>
<keyword evidence="3" id="KW-0067">ATP-binding</keyword>
<comment type="caution">
    <text evidence="3">The sequence shown here is derived from an EMBL/GenBank/DDBJ whole genome shotgun (WGS) entry which is preliminary data.</text>
</comment>
<keyword evidence="3" id="KW-0547">Nucleotide-binding</keyword>
<evidence type="ECO:0000313" key="4">
    <source>
        <dbReference type="Proteomes" id="UP001205920"/>
    </source>
</evidence>
<keyword evidence="3" id="KW-0347">Helicase</keyword>
<dbReference type="RefSeq" id="WP_252931150.1">
    <property type="nucleotide sequence ID" value="NZ_JAEUWV010000003.1"/>
</dbReference>
<dbReference type="AlphaFoldDB" id="A0AAW5HSC6"/>
<dbReference type="GO" id="GO:0004386">
    <property type="term" value="F:helicase activity"/>
    <property type="evidence" value="ECO:0007669"/>
    <property type="project" value="UniProtKB-KW"/>
</dbReference>
<dbReference type="Pfam" id="PF13625">
    <property type="entry name" value="Helicase_C_3"/>
    <property type="match status" value="1"/>
</dbReference>
<evidence type="ECO:0000313" key="3">
    <source>
        <dbReference type="EMBL" id="MCO6394270.1"/>
    </source>
</evidence>
<protein>
    <submittedName>
        <fullName evidence="3">Helicase-associated domain-containing protein</fullName>
    </submittedName>
</protein>
<keyword evidence="3" id="KW-0378">Hydrolase</keyword>
<dbReference type="EMBL" id="JAEUWV010000003">
    <property type="protein sequence ID" value="MCO6394270.1"/>
    <property type="molecule type" value="Genomic_DNA"/>
</dbReference>
<organism evidence="3 4">
    <name type="scientific">Corynebacterium lipophilum</name>
    <dbReference type="NCBI Taxonomy" id="2804918"/>
    <lineage>
        <taxon>Bacteria</taxon>
        <taxon>Bacillati</taxon>
        <taxon>Actinomycetota</taxon>
        <taxon>Actinomycetes</taxon>
        <taxon>Mycobacteriales</taxon>
        <taxon>Corynebacteriaceae</taxon>
        <taxon>Corynebacterium</taxon>
    </lineage>
</organism>
<evidence type="ECO:0000259" key="2">
    <source>
        <dbReference type="Pfam" id="PF13625"/>
    </source>
</evidence>
<dbReference type="Proteomes" id="UP001205920">
    <property type="component" value="Unassembled WGS sequence"/>
</dbReference>
<reference evidence="3 4" key="1">
    <citation type="submission" date="2021-01" db="EMBL/GenBank/DDBJ databases">
        <title>Identification and Characterization of Corynebacterium sp.</title>
        <authorList>
            <person name="Luo Q."/>
            <person name="Qu P."/>
            <person name="Chen Q."/>
        </authorList>
    </citation>
    <scope>NUCLEOTIDE SEQUENCE [LARGE SCALE GENOMIC DNA]</scope>
    <source>
        <strain evidence="3 4">MC-18</strain>
    </source>
</reference>
<name>A0AAW5HSC6_9CORY</name>